<evidence type="ECO:0000259" key="1">
    <source>
        <dbReference type="Pfam" id="PF01610"/>
    </source>
</evidence>
<organism evidence="3 4">
    <name type="scientific">Bifidobacterium moraviense</name>
    <dbReference type="NCBI Taxonomy" id="2675323"/>
    <lineage>
        <taxon>Bacteria</taxon>
        <taxon>Bacillati</taxon>
        <taxon>Actinomycetota</taxon>
        <taxon>Actinomycetes</taxon>
        <taxon>Bifidobacteriales</taxon>
        <taxon>Bifidobacteriaceae</taxon>
        <taxon>Bifidobacterium</taxon>
    </lineage>
</organism>
<sequence>MIEKVKETARLVNESSAFDGRVLLGLDRLRLNPVSQRHVSKGSRAGVWLIGCEPADETARHCRECGAAGRVRSSWRRRFAHTPVGQHAVHLLVRVRRYECAACARSWTDDLTHMADEGRRLTNAAVWWAAAEVVLKSKSVLACARDLACSWGALNRAVSEKGMGVLAADPRRLDGVEAIGVDEHVWRHTRTGSRYVTVIVDLTPRKHGRPARLLDMVEGRSEKAFARWLEQRPQSFRDQVKEVAMDAFAGYKKAAARQVPHAVEILDPFHIVKLAGDKLTAVRCRLQREATGRRGTGTDPLYKGRRILLKTAGLRTDKQQARIDALLADPANEPLALAHGAYQKIIACYAQEDRRKGRGMMAELIESLAVRGAAPGCPELATLGRTLKRRMSDVLAFFDHPHGANGPTEAINGRLETLRGIALGFRNLDNYITRSLLHTGGFGQAIQTHL</sequence>
<evidence type="ECO:0000313" key="3">
    <source>
        <dbReference type="EMBL" id="NMN01376.1"/>
    </source>
</evidence>
<dbReference type="InterPro" id="IPR029261">
    <property type="entry name" value="Transposase_Znf"/>
</dbReference>
<evidence type="ECO:0000313" key="4">
    <source>
        <dbReference type="Proteomes" id="UP000588277"/>
    </source>
</evidence>
<dbReference type="Pfam" id="PF14690">
    <property type="entry name" value="Zn_ribbon_ISL3"/>
    <property type="match status" value="1"/>
</dbReference>
<feature type="domain" description="Transposase IS204/IS1001/IS1096/IS1165 DDE" evidence="1">
    <location>
        <begin position="179"/>
        <end position="434"/>
    </location>
</feature>
<name>A0A7Y0F3Q1_9BIFI</name>
<dbReference type="AlphaFoldDB" id="A0A7Y0F3Q1"/>
<keyword evidence="4" id="KW-1185">Reference proteome</keyword>
<evidence type="ECO:0000259" key="2">
    <source>
        <dbReference type="Pfam" id="PF14690"/>
    </source>
</evidence>
<dbReference type="InterPro" id="IPR047951">
    <property type="entry name" value="Transpos_ISL3"/>
</dbReference>
<dbReference type="NCBIfam" id="NF033550">
    <property type="entry name" value="transpos_ISL3"/>
    <property type="match status" value="1"/>
</dbReference>
<reference evidence="3 4" key="1">
    <citation type="submission" date="2020-02" db="EMBL/GenBank/DDBJ databases">
        <title>Characterization of phylogenetic diversity of novel bifidobacterial species isolated in Czech ZOOs.</title>
        <authorList>
            <person name="Lugli G.A."/>
            <person name="Vera N.B."/>
            <person name="Ventura M."/>
        </authorList>
    </citation>
    <scope>NUCLEOTIDE SEQUENCE [LARGE SCALE GENOMIC DNA]</scope>
    <source>
        <strain evidence="3 4">DSM 109958</strain>
    </source>
</reference>
<gene>
    <name evidence="3" type="ORF">G1C96_1968</name>
</gene>
<dbReference type="Proteomes" id="UP000588277">
    <property type="component" value="Unassembled WGS sequence"/>
</dbReference>
<dbReference type="Pfam" id="PF01610">
    <property type="entry name" value="DDE_Tnp_ISL3"/>
    <property type="match status" value="1"/>
</dbReference>
<dbReference type="InterPro" id="IPR002560">
    <property type="entry name" value="Transposase_DDE"/>
</dbReference>
<proteinExistence type="predicted"/>
<accession>A0A7Y0F3Q1</accession>
<dbReference type="PANTHER" id="PTHR33498:SF1">
    <property type="entry name" value="TRANSPOSASE FOR INSERTION SEQUENCE ELEMENT IS1557"/>
    <property type="match status" value="1"/>
</dbReference>
<protein>
    <submittedName>
        <fullName evidence="3">Transposase</fullName>
    </submittedName>
</protein>
<comment type="caution">
    <text evidence="3">The sequence shown here is derived from an EMBL/GenBank/DDBJ whole genome shotgun (WGS) entry which is preliminary data.</text>
</comment>
<feature type="domain" description="Transposase IS204/IS1001/IS1096/IS1165 zinc-finger" evidence="2">
    <location>
        <begin position="60"/>
        <end position="103"/>
    </location>
</feature>
<dbReference type="EMBL" id="JAAIIH010000036">
    <property type="protein sequence ID" value="NMN01376.1"/>
    <property type="molecule type" value="Genomic_DNA"/>
</dbReference>
<dbReference type="PANTHER" id="PTHR33498">
    <property type="entry name" value="TRANSPOSASE FOR INSERTION SEQUENCE ELEMENT IS1557"/>
    <property type="match status" value="1"/>
</dbReference>